<dbReference type="PANTHER" id="PTHR11707">
    <property type="entry name" value="L-ASPARAGINASE"/>
    <property type="match status" value="1"/>
</dbReference>
<dbReference type="Proteomes" id="UP000002061">
    <property type="component" value="Chromosome"/>
</dbReference>
<dbReference type="SMART" id="SM00870">
    <property type="entry name" value="Asparaginase"/>
    <property type="match status" value="1"/>
</dbReference>
<dbReference type="InterPro" id="IPR027475">
    <property type="entry name" value="Asparaginase/glutaminase_AS2"/>
</dbReference>
<evidence type="ECO:0000313" key="12">
    <source>
        <dbReference type="Proteomes" id="UP000002061"/>
    </source>
</evidence>
<keyword evidence="1 5" id="KW-0436">Ligase</keyword>
<dbReference type="Pfam" id="PF18195">
    <property type="entry name" value="GatD_N"/>
    <property type="match status" value="1"/>
</dbReference>
<dbReference type="HAMAP" id="MF_00586">
    <property type="entry name" value="GatD"/>
    <property type="match status" value="1"/>
</dbReference>
<dbReference type="Pfam" id="PF17763">
    <property type="entry name" value="Asparaginase_C"/>
    <property type="match status" value="1"/>
</dbReference>
<dbReference type="Gene3D" id="3.40.50.40">
    <property type="match status" value="1"/>
</dbReference>
<dbReference type="GO" id="GO:0016740">
    <property type="term" value="F:transferase activity"/>
    <property type="evidence" value="ECO:0007669"/>
    <property type="project" value="UniProtKB-KW"/>
</dbReference>
<dbReference type="CDD" id="cd08962">
    <property type="entry name" value="GatD"/>
    <property type="match status" value="1"/>
</dbReference>
<evidence type="ECO:0000256" key="4">
    <source>
        <dbReference type="ARBA" id="ARBA00022917"/>
    </source>
</evidence>
<dbReference type="InterPro" id="IPR006033">
    <property type="entry name" value="AsnA_fam"/>
</dbReference>
<feature type="domain" description="GatD N-terminal" evidence="10">
    <location>
        <begin position="1"/>
        <end position="52"/>
    </location>
</feature>
<keyword evidence="3 5" id="KW-0067">ATP-binding</keyword>
<dbReference type="PRINTS" id="PR00139">
    <property type="entry name" value="ASNGLNASE"/>
</dbReference>
<dbReference type="GO" id="GO:0050567">
    <property type="term" value="F:glutaminyl-tRNA synthase (glutamine-hydrolyzing) activity"/>
    <property type="evidence" value="ECO:0007669"/>
    <property type="project" value="UniProtKB-UniRule"/>
</dbReference>
<dbReference type="EC" id="6.3.5.-" evidence="5 7"/>
<dbReference type="InterPro" id="IPR027474">
    <property type="entry name" value="L-asparaginase_N"/>
</dbReference>
<dbReference type="AlphaFoldDB" id="D5VQY4"/>
<dbReference type="InterPro" id="IPR040918">
    <property type="entry name" value="GatD_N"/>
</dbReference>
<feature type="active site" evidence="5 6">
    <location>
        <position position="158"/>
    </location>
</feature>
<dbReference type="GO" id="GO:0006412">
    <property type="term" value="P:translation"/>
    <property type="evidence" value="ECO:0007669"/>
    <property type="project" value="UniProtKB-UniRule"/>
</dbReference>
<dbReference type="PROSITE" id="PS51732">
    <property type="entry name" value="ASN_GLN_ASE_3"/>
    <property type="match status" value="1"/>
</dbReference>
<comment type="function">
    <text evidence="5 7">Allows the formation of correctly charged Gln-tRNA(Gln) through the transamidation of misacylated Glu-tRNA(Gln) in organisms which lack glutaminyl-tRNA synthetase. The reaction takes place in the presence of glutamine and ATP through an activated gamma-phospho-Glu-tRNA(Gln). The GatDE system is specific for glutamate and does not act on aspartate.</text>
</comment>
<dbReference type="InterPro" id="IPR040919">
    <property type="entry name" value="Asparaginase_C"/>
</dbReference>
<dbReference type="NCBIfam" id="TIGR00519">
    <property type="entry name" value="asnASE_I"/>
    <property type="match status" value="1"/>
</dbReference>
<feature type="active site" evidence="5">
    <location>
        <position position="159"/>
    </location>
</feature>
<dbReference type="InterPro" id="IPR027473">
    <property type="entry name" value="L-asparaginase_C"/>
</dbReference>
<dbReference type="RefSeq" id="WP_013099733.1">
    <property type="nucleotide sequence ID" value="NC_014122.1"/>
</dbReference>
<dbReference type="GO" id="GO:0004067">
    <property type="term" value="F:asparaginase activity"/>
    <property type="evidence" value="ECO:0007669"/>
    <property type="project" value="UniProtKB-UniRule"/>
</dbReference>
<evidence type="ECO:0000259" key="9">
    <source>
        <dbReference type="Pfam" id="PF17763"/>
    </source>
</evidence>
<dbReference type="NCBIfam" id="TIGR02153">
    <property type="entry name" value="gatD_arch"/>
    <property type="match status" value="1"/>
</dbReference>
<dbReference type="EMBL" id="CP002009">
    <property type="protein sequence ID" value="ADG12987.1"/>
    <property type="molecule type" value="Genomic_DNA"/>
</dbReference>
<dbReference type="PANTHER" id="PTHR11707:SF28">
    <property type="entry name" value="60 KDA LYSOPHOSPHOLIPASE"/>
    <property type="match status" value="1"/>
</dbReference>
<dbReference type="GO" id="GO:0005524">
    <property type="term" value="F:ATP binding"/>
    <property type="evidence" value="ECO:0007669"/>
    <property type="project" value="UniProtKB-KW"/>
</dbReference>
<dbReference type="InterPro" id="IPR036152">
    <property type="entry name" value="Asp/glu_Ase-like_sf"/>
</dbReference>
<dbReference type="KEGG" id="mif:Metin_0317"/>
<reference evidence="11" key="1">
    <citation type="submission" date="2010-04" db="EMBL/GenBank/DDBJ databases">
        <title>Complete sequence of Methanocaldococcus infernus ME.</title>
        <authorList>
            <consortium name="US DOE Joint Genome Institute"/>
            <person name="Lucas S."/>
            <person name="Copeland A."/>
            <person name="Lapidus A."/>
            <person name="Cheng J.-F."/>
            <person name="Bruce D."/>
            <person name="Goodwin L."/>
            <person name="Pitluck S."/>
            <person name="Munk A.C."/>
            <person name="Detter J.C."/>
            <person name="Han C."/>
            <person name="Tapia R."/>
            <person name="Land M."/>
            <person name="Hauser L."/>
            <person name="Kyrpides N."/>
            <person name="Mikhailova N."/>
            <person name="Sieprawska-Lupa M."/>
            <person name="Whitman W.B."/>
            <person name="Woyke T."/>
        </authorList>
    </citation>
    <scope>NUCLEOTIDE SEQUENCE [LARGE SCALE GENOMIC DNA]</scope>
    <source>
        <strain evidence="11">ME</strain>
    </source>
</reference>
<keyword evidence="4 5" id="KW-0648">Protein biosynthesis</keyword>
<comment type="similarity">
    <text evidence="5 7">Belongs to the asparaginase 1 family. GatD subfamily.</text>
</comment>
<dbReference type="GO" id="GO:0006450">
    <property type="term" value="P:regulation of translational fidelity"/>
    <property type="evidence" value="ECO:0007669"/>
    <property type="project" value="InterPro"/>
</dbReference>
<dbReference type="InterPro" id="IPR037152">
    <property type="entry name" value="L-asparaginase_N_sf"/>
</dbReference>
<feature type="active site" evidence="5">
    <location>
        <position position="82"/>
    </location>
</feature>
<dbReference type="InterPro" id="IPR011878">
    <property type="entry name" value="GatD"/>
</dbReference>
<gene>
    <name evidence="5" type="primary">gatD</name>
    <name evidence="11" type="ordered locus">Metin_0317</name>
</gene>
<evidence type="ECO:0000256" key="7">
    <source>
        <dbReference type="RuleBase" id="RU004457"/>
    </source>
</evidence>
<sequence>MDVGSYVRIKTKDGEFEGLILPSVDNNIVTIKMRNGYNIGILKEKILDVEILKRREVKYEIPPISIESEEEELISILSTGGTVASKVDYETGAVHPSFTAEDLIRAVPELLEIAKIKGRAVMNILSENMKPSYWAEIAKAIEEEVKEGAKGIVIAHGTDTLSYTAAALSFMVKGDVPIILVGAQRSSDRPSSDAYLNLLSSVLAARERIRGVYVVMHGESSDTFCYLHSGVRVRKSHSSRRDAFKSINSLPIAKIYPLERRIEYLEEVESSEKRGEIEINTNLEEKVALIKVFPGMDGEIINYYVDKGYKGIVLEGTGLGHAPEYIFNNIKYAIDNNVIVCMTTQTINGRVNMNVYSNGRKLKALGVIGCEDMLPEVAYVKLMYLLGNYKSEEVKELMGKNLVGEISYRSRFDTY</sequence>
<comment type="subunit">
    <text evidence="5 7">Heterodimer of GatD and GatE.</text>
</comment>
<evidence type="ECO:0000256" key="6">
    <source>
        <dbReference type="PROSITE-ProRule" id="PRU10100"/>
    </source>
</evidence>
<dbReference type="NCBIfam" id="NF003217">
    <property type="entry name" value="PRK04183.1"/>
    <property type="match status" value="1"/>
</dbReference>
<proteinExistence type="inferred from homology"/>
<dbReference type="STRING" id="573063.Metin_0317"/>
<name>D5VQY4_METIM</name>
<evidence type="ECO:0000256" key="3">
    <source>
        <dbReference type="ARBA" id="ARBA00022840"/>
    </source>
</evidence>
<dbReference type="Gene3D" id="2.30.30.520">
    <property type="match status" value="1"/>
</dbReference>
<dbReference type="HOGENOM" id="CLU_019134_2_1_2"/>
<protein>
    <recommendedName>
        <fullName evidence="5 7">Glutamyl-tRNA(Gln) amidotransferase subunit D</fullName>
        <shortName evidence="5">Glu-ADT subunit D</shortName>
        <ecNumber evidence="5 7">6.3.5.-</ecNumber>
    </recommendedName>
</protein>
<dbReference type="FunFam" id="3.40.50.1170:FF:000001">
    <property type="entry name" value="L-asparaginase 2"/>
    <property type="match status" value="1"/>
</dbReference>
<evidence type="ECO:0000256" key="2">
    <source>
        <dbReference type="ARBA" id="ARBA00022741"/>
    </source>
</evidence>
<evidence type="ECO:0000256" key="5">
    <source>
        <dbReference type="HAMAP-Rule" id="MF_00586"/>
    </source>
</evidence>
<evidence type="ECO:0000259" key="10">
    <source>
        <dbReference type="Pfam" id="PF18195"/>
    </source>
</evidence>
<dbReference type="InterPro" id="IPR006034">
    <property type="entry name" value="Asparaginase/glutaminase-like"/>
</dbReference>
<organism evidence="11 12">
    <name type="scientific">Methanocaldococcus infernus (strain DSM 11812 / JCM 15783 / ME)</name>
    <dbReference type="NCBI Taxonomy" id="573063"/>
    <lineage>
        <taxon>Archaea</taxon>
        <taxon>Methanobacteriati</taxon>
        <taxon>Methanobacteriota</taxon>
        <taxon>Methanomada group</taxon>
        <taxon>Methanococci</taxon>
        <taxon>Methanococcales</taxon>
        <taxon>Methanocaldococcaceae</taxon>
        <taxon>Methanocaldococcus</taxon>
    </lineage>
</organism>
<dbReference type="Gene3D" id="3.40.50.1170">
    <property type="entry name" value="L-asparaginase, N-terminal domain"/>
    <property type="match status" value="1"/>
</dbReference>
<dbReference type="PROSITE" id="PS00917">
    <property type="entry name" value="ASN_GLN_ASE_2"/>
    <property type="match status" value="1"/>
</dbReference>
<dbReference type="PIRSF" id="PIRSF001220">
    <property type="entry name" value="L-ASNase_gatD"/>
    <property type="match status" value="1"/>
</dbReference>
<dbReference type="InterPro" id="IPR037222">
    <property type="entry name" value="GatD_N_sf"/>
</dbReference>
<feature type="domain" description="L-asparaginase N-terminal" evidence="8">
    <location>
        <begin position="74"/>
        <end position="264"/>
    </location>
</feature>
<dbReference type="Pfam" id="PF00710">
    <property type="entry name" value="Asparaginase"/>
    <property type="match status" value="1"/>
</dbReference>
<keyword evidence="2 5" id="KW-0547">Nucleotide-binding</keyword>
<evidence type="ECO:0000259" key="8">
    <source>
        <dbReference type="Pfam" id="PF00710"/>
    </source>
</evidence>
<dbReference type="GeneID" id="9131319"/>
<dbReference type="eggNOG" id="arCOG01924">
    <property type="taxonomic scope" value="Archaea"/>
</dbReference>
<dbReference type="SUPFAM" id="SSF53774">
    <property type="entry name" value="Glutaminase/Asparaginase"/>
    <property type="match status" value="1"/>
</dbReference>
<comment type="catalytic activity">
    <reaction evidence="5 7">
        <text>L-glutamyl-tRNA(Gln) + L-glutamine + ATP + H2O = L-glutaminyl-tRNA(Gln) + L-glutamate + ADP + phosphate + H(+)</text>
        <dbReference type="Rhea" id="RHEA:17521"/>
        <dbReference type="Rhea" id="RHEA-COMP:9681"/>
        <dbReference type="Rhea" id="RHEA-COMP:9684"/>
        <dbReference type="ChEBI" id="CHEBI:15377"/>
        <dbReference type="ChEBI" id="CHEBI:15378"/>
        <dbReference type="ChEBI" id="CHEBI:29985"/>
        <dbReference type="ChEBI" id="CHEBI:30616"/>
        <dbReference type="ChEBI" id="CHEBI:43474"/>
        <dbReference type="ChEBI" id="CHEBI:58359"/>
        <dbReference type="ChEBI" id="CHEBI:78520"/>
        <dbReference type="ChEBI" id="CHEBI:78521"/>
        <dbReference type="ChEBI" id="CHEBI:456216"/>
    </reaction>
</comment>
<feature type="active site" evidence="5">
    <location>
        <position position="235"/>
    </location>
</feature>
<accession>D5VQY4</accession>
<feature type="domain" description="Asparaginase/glutaminase C-terminal" evidence="9">
    <location>
        <begin position="286"/>
        <end position="398"/>
    </location>
</feature>
<evidence type="ECO:0000256" key="1">
    <source>
        <dbReference type="ARBA" id="ARBA00022598"/>
    </source>
</evidence>
<dbReference type="OrthoDB" id="371959at2157"/>
<keyword evidence="12" id="KW-1185">Reference proteome</keyword>
<evidence type="ECO:0000313" key="11">
    <source>
        <dbReference type="EMBL" id="ADG12987.1"/>
    </source>
</evidence>
<dbReference type="PIRSF" id="PIRSF500175">
    <property type="entry name" value="Glu_ADT_D"/>
    <property type="match status" value="1"/>
</dbReference>
<dbReference type="GO" id="GO:0006520">
    <property type="term" value="P:amino acid metabolic process"/>
    <property type="evidence" value="ECO:0007669"/>
    <property type="project" value="InterPro"/>
</dbReference>
<dbReference type="SUPFAM" id="SSF141300">
    <property type="entry name" value="GatD N-terminal domain-like"/>
    <property type="match status" value="1"/>
</dbReference>